<proteinExistence type="inferred from homology"/>
<evidence type="ECO:0000256" key="3">
    <source>
        <dbReference type="ARBA" id="ARBA00023004"/>
    </source>
</evidence>
<dbReference type="OrthoDB" id="1645838at2"/>
<dbReference type="Proteomes" id="UP000244180">
    <property type="component" value="Unassembled WGS sequence"/>
</dbReference>
<sequence>MRIAILGDLHYSARLLTRYPAHRAARDRAFDALVRRFFAVEADWYVSIGDLVNEGRSADYDGIYRLIRRYAPASSPEKGALRVGPSSIARPKLERRFIHVLGNHDVLLLRKEDVEARIDQPRNFSIDVPEARLIFLDTTKARKWYDWGGTLDRETLAWLSAELRAAGDRPALVFAHHPVHNTTARSAGDRRSIDAAVPIEPVLAEKRGLNLFFSGHNHVDSIARRPHWLHVQTAAALDTLTIRLVDLSGGKIRLRLVPIGTPEMMWDVGRFARHMRGFRPGEGGAFGPLDEAYVSVERPMAVPAPEPAWAPARAAEA</sequence>
<keyword evidence="1" id="KW-0479">Metal-binding</keyword>
<reference evidence="6" key="3">
    <citation type="journal article" date="2021" name="Microbiology">
        <title>Metagenomic Analysis of the Microbial Community in the Underground Coal Fire Area (Kemerovo Region, Russia) Revealed Predominance of Thermophilic Members of the Phyla Deinococcus-thermus, Aquificae, and Firmicutes.</title>
        <authorList>
            <person name="Kadnikov V."/>
            <person name="Mardanov A.V."/>
            <person name="Beletsky A.V."/>
            <person name="Karnachuk O.V."/>
            <person name="Ravin N.V."/>
        </authorList>
    </citation>
    <scope>NUCLEOTIDE SEQUENCE</scope>
    <source>
        <strain evidence="6">RBS10-49</strain>
    </source>
</reference>
<evidence type="ECO:0000259" key="5">
    <source>
        <dbReference type="Pfam" id="PF00149"/>
    </source>
</evidence>
<organism evidence="7 9">
    <name type="scientific">Hydrogenibacillus schlegelii</name>
    <name type="common">Bacillus schlegelii</name>
    <dbReference type="NCBI Taxonomy" id="1484"/>
    <lineage>
        <taxon>Bacteria</taxon>
        <taxon>Bacillati</taxon>
        <taxon>Bacillota</taxon>
        <taxon>Bacilli</taxon>
        <taxon>Bacillales</taxon>
        <taxon>Bacillales Family X. Incertae Sedis</taxon>
        <taxon>Hydrogenibacillus</taxon>
    </lineage>
</organism>
<evidence type="ECO:0000256" key="1">
    <source>
        <dbReference type="ARBA" id="ARBA00022723"/>
    </source>
</evidence>
<keyword evidence="2" id="KW-0378">Hydrolase</keyword>
<dbReference type="RefSeq" id="WP_066197841.1">
    <property type="nucleotide sequence ID" value="NZ_CBCSAS010000003.1"/>
</dbReference>
<dbReference type="PANTHER" id="PTHR42988:SF2">
    <property type="entry name" value="CYCLIC NUCLEOTIDE PHOSPHODIESTERASE CBUA0032-RELATED"/>
    <property type="match status" value="1"/>
</dbReference>
<dbReference type="PANTHER" id="PTHR42988">
    <property type="entry name" value="PHOSPHOHYDROLASE"/>
    <property type="match status" value="1"/>
</dbReference>
<dbReference type="EMBL" id="PEBV01000012">
    <property type="protein sequence ID" value="PTQ53682.1"/>
    <property type="molecule type" value="Genomic_DNA"/>
</dbReference>
<name>A0A179IUD2_HYDSH</name>
<dbReference type="STRING" id="1484.SA87_11895"/>
<evidence type="ECO:0000313" key="6">
    <source>
        <dbReference type="EMBL" id="MBT9282212.1"/>
    </source>
</evidence>
<dbReference type="EMBL" id="JAHHQF010000051">
    <property type="protein sequence ID" value="MBT9282212.1"/>
    <property type="molecule type" value="Genomic_DNA"/>
</dbReference>
<dbReference type="GO" id="GO:0016787">
    <property type="term" value="F:hydrolase activity"/>
    <property type="evidence" value="ECO:0007669"/>
    <property type="project" value="UniProtKB-KW"/>
</dbReference>
<dbReference type="InterPro" id="IPR050884">
    <property type="entry name" value="CNP_phosphodiesterase-III"/>
</dbReference>
<reference evidence="7 9" key="1">
    <citation type="submission" date="2015-09" db="EMBL/GenBank/DDBJ databases">
        <title>Draft genome sequence of Hydrogenibacillus schlegelii DSM 2000.</title>
        <authorList>
            <person name="Hemp J."/>
        </authorList>
    </citation>
    <scope>NUCLEOTIDE SEQUENCE [LARGE SCALE GENOMIC DNA]</scope>
    <source>
        <strain evidence="7 9">MA 48</strain>
    </source>
</reference>
<dbReference type="EMBL" id="JXBB01000001">
    <property type="protein sequence ID" value="OAR05569.1"/>
    <property type="molecule type" value="Genomic_DNA"/>
</dbReference>
<dbReference type="AlphaFoldDB" id="A0A179IUD2"/>
<gene>
    <name evidence="8" type="ORF">HSCHL_1611</name>
    <name evidence="6" type="ORF">KM312_06090</name>
    <name evidence="7" type="ORF">SA87_11895</name>
</gene>
<dbReference type="Pfam" id="PF00149">
    <property type="entry name" value="Metallophos"/>
    <property type="match status" value="1"/>
</dbReference>
<evidence type="ECO:0000313" key="10">
    <source>
        <dbReference type="Proteomes" id="UP000244180"/>
    </source>
</evidence>
<keyword evidence="3" id="KW-0408">Iron</keyword>
<dbReference type="SUPFAM" id="SSF56300">
    <property type="entry name" value="Metallo-dependent phosphatases"/>
    <property type="match status" value="1"/>
</dbReference>
<comment type="similarity">
    <text evidence="4">Belongs to the cyclic nucleotide phosphodiesterase class-III family.</text>
</comment>
<protein>
    <submittedName>
        <fullName evidence="6">Metallophosphoesterase</fullName>
    </submittedName>
</protein>
<dbReference type="InterPro" id="IPR004843">
    <property type="entry name" value="Calcineurin-like_PHP"/>
</dbReference>
<keyword evidence="9" id="KW-1185">Reference proteome</keyword>
<evidence type="ECO:0000313" key="9">
    <source>
        <dbReference type="Proteomes" id="UP000243024"/>
    </source>
</evidence>
<dbReference type="Proteomes" id="UP000748108">
    <property type="component" value="Unassembled WGS sequence"/>
</dbReference>
<dbReference type="InterPro" id="IPR029052">
    <property type="entry name" value="Metallo-depent_PP-like"/>
</dbReference>
<dbReference type="GO" id="GO:0046872">
    <property type="term" value="F:metal ion binding"/>
    <property type="evidence" value="ECO:0007669"/>
    <property type="project" value="UniProtKB-KW"/>
</dbReference>
<dbReference type="Gene3D" id="3.60.21.10">
    <property type="match status" value="1"/>
</dbReference>
<evidence type="ECO:0000313" key="7">
    <source>
        <dbReference type="EMBL" id="OAR05569.1"/>
    </source>
</evidence>
<feature type="domain" description="Calcineurin-like phosphoesterase" evidence="5">
    <location>
        <begin position="1"/>
        <end position="219"/>
    </location>
</feature>
<evidence type="ECO:0000256" key="4">
    <source>
        <dbReference type="ARBA" id="ARBA00025742"/>
    </source>
</evidence>
<accession>A0A179IUD2</accession>
<reference evidence="8 10" key="2">
    <citation type="submission" date="2017-08" db="EMBL/GenBank/DDBJ databases">
        <title>Burning lignite coal seam in the remote Altai Mountains harbors a hydrogen-driven thermophilic microbial community.</title>
        <authorList>
            <person name="Kadnikov V.V."/>
            <person name="Mardanov A.V."/>
            <person name="Ivasenko D."/>
            <person name="Beletsky A.V."/>
            <person name="Karnachuk O.V."/>
            <person name="Ravin N.V."/>
        </authorList>
    </citation>
    <scope>NUCLEOTIDE SEQUENCE [LARGE SCALE GENOMIC DNA]</scope>
    <source>
        <strain evidence="8">AL33</strain>
    </source>
</reference>
<evidence type="ECO:0000256" key="2">
    <source>
        <dbReference type="ARBA" id="ARBA00022801"/>
    </source>
</evidence>
<evidence type="ECO:0000313" key="8">
    <source>
        <dbReference type="EMBL" id="PTQ53682.1"/>
    </source>
</evidence>
<dbReference type="Proteomes" id="UP000243024">
    <property type="component" value="Unassembled WGS sequence"/>
</dbReference>
<comment type="caution">
    <text evidence="7">The sequence shown here is derived from an EMBL/GenBank/DDBJ whole genome shotgun (WGS) entry which is preliminary data.</text>
</comment>